<protein>
    <submittedName>
        <fullName evidence="2">Uncharacterized protein</fullName>
    </submittedName>
</protein>
<evidence type="ECO:0000313" key="3">
    <source>
        <dbReference type="Proteomes" id="UP000824496"/>
    </source>
</evidence>
<accession>A0ABM7UBX7</accession>
<dbReference type="EMBL" id="AP025017">
    <property type="protein sequence ID" value="BDA64809.1"/>
    <property type="molecule type" value="Genomic_DNA"/>
</dbReference>
<reference evidence="2 3" key="1">
    <citation type="submission" date="2021-08" db="EMBL/GenBank/DDBJ databases">
        <title>Whole genome sequence of novel Actinomyces species strain MAS-1.</title>
        <authorList>
            <person name="Saito M."/>
            <person name="Kuwahara N."/>
            <person name="Takizawa T."/>
            <person name="Gotouda H."/>
            <person name="Ochiai T."/>
        </authorList>
    </citation>
    <scope>NUCLEOTIDE SEQUENCE [LARGE SCALE GENOMIC DNA]</scope>
    <source>
        <strain evidence="2 3">MAS-1</strain>
    </source>
</reference>
<keyword evidence="3" id="KW-1185">Reference proteome</keyword>
<feature type="compositionally biased region" description="Polar residues" evidence="1">
    <location>
        <begin position="118"/>
        <end position="128"/>
    </location>
</feature>
<dbReference type="RefSeq" id="WP_223907238.1">
    <property type="nucleotide sequence ID" value="NZ_AP025017.1"/>
</dbReference>
<organism evidence="2 3">
    <name type="scientific">Actinomyces capricornis</name>
    <dbReference type="NCBI Taxonomy" id="2755559"/>
    <lineage>
        <taxon>Bacteria</taxon>
        <taxon>Bacillati</taxon>
        <taxon>Actinomycetota</taxon>
        <taxon>Actinomycetes</taxon>
        <taxon>Actinomycetales</taxon>
        <taxon>Actinomycetaceae</taxon>
        <taxon>Actinomyces</taxon>
    </lineage>
</organism>
<evidence type="ECO:0000256" key="1">
    <source>
        <dbReference type="SAM" id="MobiDB-lite"/>
    </source>
</evidence>
<feature type="compositionally biased region" description="Gly residues" evidence="1">
    <location>
        <begin position="41"/>
        <end position="51"/>
    </location>
</feature>
<feature type="region of interest" description="Disordered" evidence="1">
    <location>
        <begin position="19"/>
        <end position="57"/>
    </location>
</feature>
<dbReference type="Proteomes" id="UP000824496">
    <property type="component" value="Chromosome"/>
</dbReference>
<proteinExistence type="predicted"/>
<feature type="compositionally biased region" description="Low complexity" evidence="1">
    <location>
        <begin position="30"/>
        <end position="40"/>
    </location>
</feature>
<gene>
    <name evidence="2" type="ORF">MANAM107_16430</name>
</gene>
<feature type="region of interest" description="Disordered" evidence="1">
    <location>
        <begin position="102"/>
        <end position="128"/>
    </location>
</feature>
<evidence type="ECO:0000313" key="2">
    <source>
        <dbReference type="EMBL" id="BDA64809.1"/>
    </source>
</evidence>
<sequence length="196" mass="18820">MSAAGLALGLAGCQLTGGGGDDAASPPPASAASSAGAATSGAGGEGGGAPGNLGSYETTVEGNAATVTLNSVDGTGSTITVTFTVTNNDPDDDMWVYETFSDGDDAVPQADGKASPGGDTNNADGLTLTEPSSSTVYRVAYDGNGGCLCSGPLTEYVKPGNSLVLQATFAGVPAEASTVTVAIPGGGTFSNVTVAR</sequence>
<name>A0ABM7UBX7_9ACTO</name>